<organism evidence="3 4">
    <name type="scientific">Glycomyces terrestris</name>
    <dbReference type="NCBI Taxonomy" id="2493553"/>
    <lineage>
        <taxon>Bacteria</taxon>
        <taxon>Bacillati</taxon>
        <taxon>Actinomycetota</taxon>
        <taxon>Actinomycetes</taxon>
        <taxon>Glycomycetales</taxon>
        <taxon>Glycomycetaceae</taxon>
        <taxon>Glycomyces</taxon>
    </lineage>
</organism>
<protein>
    <submittedName>
        <fullName evidence="3">Uncharacterized protein</fullName>
    </submittedName>
</protein>
<feature type="region of interest" description="Disordered" evidence="1">
    <location>
        <begin position="1"/>
        <end position="112"/>
    </location>
</feature>
<keyword evidence="2" id="KW-0472">Membrane</keyword>
<feature type="compositionally biased region" description="Pro residues" evidence="1">
    <location>
        <begin position="68"/>
        <end position="81"/>
    </location>
</feature>
<feature type="transmembrane region" description="Helical" evidence="2">
    <location>
        <begin position="198"/>
        <end position="220"/>
    </location>
</feature>
<evidence type="ECO:0000256" key="1">
    <source>
        <dbReference type="SAM" id="MobiDB-lite"/>
    </source>
</evidence>
<dbReference type="OrthoDB" id="5185244at2"/>
<evidence type="ECO:0000256" key="2">
    <source>
        <dbReference type="SAM" id="Phobius"/>
    </source>
</evidence>
<feature type="compositionally biased region" description="Pro residues" evidence="1">
    <location>
        <begin position="16"/>
        <end position="35"/>
    </location>
</feature>
<keyword evidence="2" id="KW-0812">Transmembrane</keyword>
<feature type="compositionally biased region" description="Low complexity" evidence="1">
    <location>
        <begin position="82"/>
        <end position="108"/>
    </location>
</feature>
<dbReference type="AlphaFoldDB" id="A0A426V083"/>
<comment type="caution">
    <text evidence="3">The sequence shown here is derived from an EMBL/GenBank/DDBJ whole genome shotgun (WGS) entry which is preliminary data.</text>
</comment>
<feature type="compositionally biased region" description="Low complexity" evidence="1">
    <location>
        <begin position="235"/>
        <end position="274"/>
    </location>
</feature>
<reference evidence="3 4" key="1">
    <citation type="submission" date="2018-12" db="EMBL/GenBank/DDBJ databases">
        <title>Glycomyces sp. YIM 121974 draft genome.</title>
        <authorList>
            <person name="Li Q."/>
        </authorList>
    </citation>
    <scope>NUCLEOTIDE SEQUENCE [LARGE SCALE GENOMIC DNA]</scope>
    <source>
        <strain evidence="3 4">YIM 121974</strain>
    </source>
</reference>
<gene>
    <name evidence="3" type="ORF">EIW28_06795</name>
</gene>
<keyword evidence="4" id="KW-1185">Reference proteome</keyword>
<accession>A0A426V083</accession>
<feature type="compositionally biased region" description="Polar residues" evidence="1">
    <location>
        <begin position="38"/>
        <end position="49"/>
    </location>
</feature>
<keyword evidence="2" id="KW-1133">Transmembrane helix</keyword>
<sequence>MSNTPQQPADGWQSPQQPPVYRPNEQPPEEPPPWSPESQRMSGMSQQQPGPGPVEADGTVKYVGGPGQPSPPPFGPPPGVPISPFDQPSQPPQQMSPQMPQQMPAADPFGGGGGVPVSGMPVSGMPPVSSIPASGMPVSGPAGQYGQQPPYGQPPFGGGQFGPQGGQLVPVSGGGGGAQPWGAPDTIKRKKKGGKGPMWLLIVGVVVIAIALGVGGFFLFSPGGDPSDEQTGTIESNSQEAETSAEASADPSATGEASASPSAEATSEAPAETPAATTVLANEGSGLSILVPEGSAEATSPPAVFTDVTGSTLAGGPTVYFGTLDSAAIGAGEDVNVEALGANLQNLAAEWAGGAAESPSGGQYRVDARSAYFNTFTVGGNTVMTAVVQNGGAYVGFVGLATPEQVEALEAARASISFGP</sequence>
<dbReference type="Proteomes" id="UP000277256">
    <property type="component" value="Unassembled WGS sequence"/>
</dbReference>
<name>A0A426V083_9ACTN</name>
<proteinExistence type="predicted"/>
<feature type="region of interest" description="Disordered" evidence="1">
    <location>
        <begin position="225"/>
        <end position="274"/>
    </location>
</feature>
<dbReference type="EMBL" id="RSEB01000002">
    <property type="protein sequence ID" value="RRS00288.1"/>
    <property type="molecule type" value="Genomic_DNA"/>
</dbReference>
<evidence type="ECO:0000313" key="3">
    <source>
        <dbReference type="EMBL" id="RRS00288.1"/>
    </source>
</evidence>
<evidence type="ECO:0000313" key="4">
    <source>
        <dbReference type="Proteomes" id="UP000277256"/>
    </source>
</evidence>
<dbReference type="RefSeq" id="WP_125246969.1">
    <property type="nucleotide sequence ID" value="NZ_RSEB01000002.1"/>
</dbReference>